<evidence type="ECO:0000313" key="1">
    <source>
        <dbReference type="EMBL" id="GAF69965.1"/>
    </source>
</evidence>
<organism evidence="1">
    <name type="scientific">marine sediment metagenome</name>
    <dbReference type="NCBI Taxonomy" id="412755"/>
    <lineage>
        <taxon>unclassified sequences</taxon>
        <taxon>metagenomes</taxon>
        <taxon>ecological metagenomes</taxon>
    </lineage>
</organism>
<name>X0T1R7_9ZZZZ</name>
<accession>X0T1R7</accession>
<dbReference type="AlphaFoldDB" id="X0T1R7"/>
<gene>
    <name evidence="1" type="ORF">S01H1_15023</name>
</gene>
<proteinExistence type="predicted"/>
<reference evidence="1" key="1">
    <citation type="journal article" date="2014" name="Front. Microbiol.">
        <title>High frequency of phylogenetically diverse reductive dehalogenase-homologous genes in deep subseafloor sedimentary metagenomes.</title>
        <authorList>
            <person name="Kawai M."/>
            <person name="Futagami T."/>
            <person name="Toyoda A."/>
            <person name="Takaki Y."/>
            <person name="Nishi S."/>
            <person name="Hori S."/>
            <person name="Arai W."/>
            <person name="Tsubouchi T."/>
            <person name="Morono Y."/>
            <person name="Uchiyama I."/>
            <person name="Ito T."/>
            <person name="Fujiyama A."/>
            <person name="Inagaki F."/>
            <person name="Takami H."/>
        </authorList>
    </citation>
    <scope>NUCLEOTIDE SEQUENCE</scope>
    <source>
        <strain evidence="1">Expedition CK06-06</strain>
    </source>
</reference>
<comment type="caution">
    <text evidence="1">The sequence shown here is derived from an EMBL/GenBank/DDBJ whole genome shotgun (WGS) entry which is preliminary data.</text>
</comment>
<sequence>NNNNNKISINVFLNEHCKNAMNLTDFVDNIKVSIEDLEYTNQHGYAKGISNIFTKHLTDMAVTERPIHCSDKKRLQFYIKDSDEWKKDEKHENIDITIDEISRKQFFHIKEWEKQNPDYLTNDVKRKKWHTMVCNMGATIDDPAQNKNIKKQISENITVKELIKK</sequence>
<protein>
    <submittedName>
        <fullName evidence="1">Uncharacterized protein</fullName>
    </submittedName>
</protein>
<feature type="non-terminal residue" evidence="1">
    <location>
        <position position="1"/>
    </location>
</feature>
<dbReference type="EMBL" id="BARS01007837">
    <property type="protein sequence ID" value="GAF69965.1"/>
    <property type="molecule type" value="Genomic_DNA"/>
</dbReference>